<organism evidence="2 3">
    <name type="scientific">Clostridium gasigenes</name>
    <dbReference type="NCBI Taxonomy" id="94869"/>
    <lineage>
        <taxon>Bacteria</taxon>
        <taxon>Bacillati</taxon>
        <taxon>Bacillota</taxon>
        <taxon>Clostridia</taxon>
        <taxon>Eubacteriales</taxon>
        <taxon>Clostridiaceae</taxon>
        <taxon>Clostridium</taxon>
    </lineage>
</organism>
<reference evidence="1 4" key="2">
    <citation type="submission" date="2020-08" db="EMBL/GenBank/DDBJ databases">
        <title>Clostridia isolated from Swiss meat.</title>
        <authorList>
            <person name="Wambui J."/>
            <person name="Stevens M.J.A."/>
            <person name="Stephan R."/>
        </authorList>
    </citation>
    <scope>NUCLEOTIDE SEQUENCE [LARGE SCALE GENOMIC DNA]</scope>
    <source>
        <strain evidence="1 4">CM001</strain>
    </source>
</reference>
<name>A0A1H0RW91_9CLOT</name>
<evidence type="ECO:0000313" key="1">
    <source>
        <dbReference type="EMBL" id="MBB6714224.1"/>
    </source>
</evidence>
<evidence type="ECO:0008006" key="5">
    <source>
        <dbReference type="Google" id="ProtNLM"/>
    </source>
</evidence>
<dbReference type="STRING" id="94869.SAMN04488529_10438"/>
<gene>
    <name evidence="1" type="ORF">H7E68_05700</name>
    <name evidence="2" type="ORF">SAMN04488529_10438</name>
</gene>
<keyword evidence="3" id="KW-1185">Reference proteome</keyword>
<accession>A0A1H0RW91</accession>
<reference evidence="2 3" key="1">
    <citation type="submission" date="2016-10" db="EMBL/GenBank/DDBJ databases">
        <authorList>
            <person name="de Groot N.N."/>
        </authorList>
    </citation>
    <scope>NUCLEOTIDE SEQUENCE [LARGE SCALE GENOMIC DNA]</scope>
    <source>
        <strain evidence="2 3">DSM 12272</strain>
    </source>
</reference>
<dbReference type="Proteomes" id="UP000585258">
    <property type="component" value="Unassembled WGS sequence"/>
</dbReference>
<dbReference type="RefSeq" id="WP_089968373.1">
    <property type="nucleotide sequence ID" value="NZ_JACKWY010000003.1"/>
</dbReference>
<dbReference type="OrthoDB" id="1933944at2"/>
<evidence type="ECO:0000313" key="3">
    <source>
        <dbReference type="Proteomes" id="UP000198597"/>
    </source>
</evidence>
<sequence>MLNYKEFNNCVTKINQWYRKQSKVLTVTTSPYNTTLIYSSIISEVISQNGKILYIWGEELGNRELINNIKLKNNKVTYKFLKSGEADLDITFTSFKNIINIRGYYDLCIIDDISMFSLMSKENIIELVEGMYLYNKRIIIYSVEKVVAIGERLDLSSVVAKRPFVEPRIIKTRINLEEDIPYALYEYLKWFRDNKRRVTIYVPTLDKVKKIYDYYNEMLKVENVKLVAFTRGESTRELEKVMNIKDRSVFIITNYYGHYLHNINNLDIVMLFSDNRFYSYKKILYLCAEAGKDNEKSGEVLMVSRDVSSDMEISKTISRDFNKKIWEKGLLRY</sequence>
<evidence type="ECO:0000313" key="2">
    <source>
        <dbReference type="EMBL" id="SDP33744.1"/>
    </source>
</evidence>
<dbReference type="EMBL" id="FNJM01000004">
    <property type="protein sequence ID" value="SDP33744.1"/>
    <property type="molecule type" value="Genomic_DNA"/>
</dbReference>
<protein>
    <recommendedName>
        <fullName evidence="5">Superfamily II DNA/RNA helicase required for DNA uptake (Late competence protein)</fullName>
    </recommendedName>
</protein>
<evidence type="ECO:0000313" key="4">
    <source>
        <dbReference type="Proteomes" id="UP000585258"/>
    </source>
</evidence>
<dbReference type="AlphaFoldDB" id="A0A1H0RW91"/>
<dbReference type="EMBL" id="JACKWY010000003">
    <property type="protein sequence ID" value="MBB6714224.1"/>
    <property type="molecule type" value="Genomic_DNA"/>
</dbReference>
<proteinExistence type="predicted"/>
<dbReference type="SUPFAM" id="SSF52540">
    <property type="entry name" value="P-loop containing nucleoside triphosphate hydrolases"/>
    <property type="match status" value="1"/>
</dbReference>
<dbReference type="Proteomes" id="UP000198597">
    <property type="component" value="Unassembled WGS sequence"/>
</dbReference>
<dbReference type="InterPro" id="IPR027417">
    <property type="entry name" value="P-loop_NTPase"/>
</dbReference>